<protein>
    <submittedName>
        <fullName evidence="1">Uncharacterized protein</fullName>
    </submittedName>
</protein>
<organism evidence="1 2">
    <name type="scientific">Strongylus vulgaris</name>
    <name type="common">Blood worm</name>
    <dbReference type="NCBI Taxonomy" id="40348"/>
    <lineage>
        <taxon>Eukaryota</taxon>
        <taxon>Metazoa</taxon>
        <taxon>Ecdysozoa</taxon>
        <taxon>Nematoda</taxon>
        <taxon>Chromadorea</taxon>
        <taxon>Rhabditida</taxon>
        <taxon>Rhabditina</taxon>
        <taxon>Rhabditomorpha</taxon>
        <taxon>Strongyloidea</taxon>
        <taxon>Strongylidae</taxon>
        <taxon>Strongylus</taxon>
    </lineage>
</organism>
<dbReference type="AlphaFoldDB" id="A0A3P7IEL0"/>
<proteinExistence type="predicted"/>
<evidence type="ECO:0000313" key="2">
    <source>
        <dbReference type="Proteomes" id="UP000270094"/>
    </source>
</evidence>
<reference evidence="1 2" key="1">
    <citation type="submission" date="2018-11" db="EMBL/GenBank/DDBJ databases">
        <authorList>
            <consortium name="Pathogen Informatics"/>
        </authorList>
    </citation>
    <scope>NUCLEOTIDE SEQUENCE [LARGE SCALE GENOMIC DNA]</scope>
</reference>
<keyword evidence="2" id="KW-1185">Reference proteome</keyword>
<gene>
    <name evidence="1" type="ORF">SVUK_LOCUS6649</name>
</gene>
<dbReference type="EMBL" id="UYYB01021426">
    <property type="protein sequence ID" value="VDM71651.1"/>
    <property type="molecule type" value="Genomic_DNA"/>
</dbReference>
<dbReference type="Proteomes" id="UP000270094">
    <property type="component" value="Unassembled WGS sequence"/>
</dbReference>
<accession>A0A3P7IEL0</accession>
<sequence length="156" mass="17697">MFHFVNTVLKDLAEEDVHSSWKEDCHFFIQWHGMAETSCLESDAFISTGIKNSSIYDRDIPATKLMKSFNKLAAELGVELNASTPRQDQLCTLTAGTNIFGRYINGVSRLNVCGTPAKEEVRLLRRKLKLDSNLDSPFIMVKTERNFKFGSERGMQ</sequence>
<dbReference type="OrthoDB" id="5803672at2759"/>
<name>A0A3P7IEL0_STRVU</name>
<evidence type="ECO:0000313" key="1">
    <source>
        <dbReference type="EMBL" id="VDM71651.1"/>
    </source>
</evidence>